<accession>A0A9D2Q5W3</accession>
<gene>
    <name evidence="2" type="ORF">H9698_04320</name>
</gene>
<keyword evidence="1" id="KW-1133">Transmembrane helix</keyword>
<organism evidence="2 3">
    <name type="scientific">Candidatus Ruthenibacterium merdavium</name>
    <dbReference type="NCBI Taxonomy" id="2838752"/>
    <lineage>
        <taxon>Bacteria</taxon>
        <taxon>Bacillati</taxon>
        <taxon>Bacillota</taxon>
        <taxon>Clostridia</taxon>
        <taxon>Eubacteriales</taxon>
        <taxon>Oscillospiraceae</taxon>
        <taxon>Ruthenibacterium</taxon>
    </lineage>
</organism>
<dbReference type="InterPro" id="IPR018770">
    <property type="entry name" value="ChloroindolylP_hydrolase"/>
</dbReference>
<evidence type="ECO:0000256" key="1">
    <source>
        <dbReference type="SAM" id="Phobius"/>
    </source>
</evidence>
<dbReference type="EMBL" id="DWWA01000020">
    <property type="protein sequence ID" value="HJC72005.1"/>
    <property type="molecule type" value="Genomic_DNA"/>
</dbReference>
<name>A0A9D2Q5W3_9FIRM</name>
<feature type="transmembrane region" description="Helical" evidence="1">
    <location>
        <begin position="107"/>
        <end position="129"/>
    </location>
</feature>
<protein>
    <submittedName>
        <fullName evidence="2">5-bromo-4-chloroindolyl phosphate hydrolysis family protein</fullName>
    </submittedName>
</protein>
<dbReference type="AlphaFoldDB" id="A0A9D2Q5W3"/>
<reference evidence="2" key="1">
    <citation type="journal article" date="2021" name="PeerJ">
        <title>Extensive microbial diversity within the chicken gut microbiome revealed by metagenomics and culture.</title>
        <authorList>
            <person name="Gilroy R."/>
            <person name="Ravi A."/>
            <person name="Getino M."/>
            <person name="Pursley I."/>
            <person name="Horton D.L."/>
            <person name="Alikhan N.F."/>
            <person name="Baker D."/>
            <person name="Gharbi K."/>
            <person name="Hall N."/>
            <person name="Watson M."/>
            <person name="Adriaenssens E.M."/>
            <person name="Foster-Nyarko E."/>
            <person name="Jarju S."/>
            <person name="Secka A."/>
            <person name="Antonio M."/>
            <person name="Oren A."/>
            <person name="Chaudhuri R.R."/>
            <person name="La Ragione R."/>
            <person name="Hildebrand F."/>
            <person name="Pallen M.J."/>
        </authorList>
    </citation>
    <scope>NUCLEOTIDE SEQUENCE</scope>
    <source>
        <strain evidence="2">5933</strain>
    </source>
</reference>
<reference evidence="2" key="2">
    <citation type="submission" date="2021-04" db="EMBL/GenBank/DDBJ databases">
        <authorList>
            <person name="Gilroy R."/>
        </authorList>
    </citation>
    <scope>NUCLEOTIDE SEQUENCE</scope>
    <source>
        <strain evidence="2">5933</strain>
    </source>
</reference>
<comment type="caution">
    <text evidence="2">The sequence shown here is derived from an EMBL/GenBank/DDBJ whole genome shotgun (WGS) entry which is preliminary data.</text>
</comment>
<keyword evidence="1" id="KW-0472">Membrane</keyword>
<feature type="transmembrane region" description="Helical" evidence="1">
    <location>
        <begin position="141"/>
        <end position="160"/>
    </location>
</feature>
<evidence type="ECO:0000313" key="3">
    <source>
        <dbReference type="Proteomes" id="UP000823918"/>
    </source>
</evidence>
<dbReference type="Pfam" id="PF10112">
    <property type="entry name" value="Halogen_Hydrol"/>
    <property type="match status" value="1"/>
</dbReference>
<evidence type="ECO:0000313" key="2">
    <source>
        <dbReference type="EMBL" id="HJC72005.1"/>
    </source>
</evidence>
<proteinExistence type="predicted"/>
<sequence>MEDRNKKGYSSGEDWERDLAELGRDLQNTVQQLSQELAPLAKDVGKTVGQVSKSVGSGLKDVGKSVGSELIAGLGAAQEKMVKAGWLPPKKAKWEKRLKELKGNYEALKGTAFGLGLVSFILLAVSGMIVLDGPLSDAAPMWVLAGAFAIPAVICKVKSYPALRLMQYHRVLADRSSCKMEELAAAVGKPLPQTVREVRKMVTGGGFEGMYLAPDASRLFANHTAYQAYLAIQTTQTDALPQQTREAASQESVTAELRDFLKGLQQESVPITEPSVKEQTDRLSEQTGQLIDWLQAHPESESAVKRFTGYYLPTTLKLLKTYNDVSAQDSRVSDEIQTNITGILNTINQAFQTLRDDLLKHTAMDVSAEISAMQTILRQDGLQDDGLKQ</sequence>
<keyword evidence="1" id="KW-0812">Transmembrane</keyword>
<dbReference type="Proteomes" id="UP000823918">
    <property type="component" value="Unassembled WGS sequence"/>
</dbReference>